<organism evidence="1 2">
    <name type="scientific">Suillus luteus UH-Slu-Lm8-n1</name>
    <dbReference type="NCBI Taxonomy" id="930992"/>
    <lineage>
        <taxon>Eukaryota</taxon>
        <taxon>Fungi</taxon>
        <taxon>Dikarya</taxon>
        <taxon>Basidiomycota</taxon>
        <taxon>Agaricomycotina</taxon>
        <taxon>Agaricomycetes</taxon>
        <taxon>Agaricomycetidae</taxon>
        <taxon>Boletales</taxon>
        <taxon>Suillineae</taxon>
        <taxon>Suillaceae</taxon>
        <taxon>Suillus</taxon>
    </lineage>
</organism>
<dbReference type="Proteomes" id="UP000054485">
    <property type="component" value="Unassembled WGS sequence"/>
</dbReference>
<sequence>MGCRAGPLAQVSRNTHITIVLCHDRRVYHHASCIKAPGADSYRIAHYPTEVAYLGVTIIFLILS</sequence>
<evidence type="ECO:0000313" key="2">
    <source>
        <dbReference type="Proteomes" id="UP000054485"/>
    </source>
</evidence>
<protein>
    <submittedName>
        <fullName evidence="1">Uncharacterized protein</fullName>
    </submittedName>
</protein>
<dbReference type="HOGENOM" id="CLU_2869185_0_0_1"/>
<dbReference type="AlphaFoldDB" id="A0A0D0AP34"/>
<keyword evidence="2" id="KW-1185">Reference proteome</keyword>
<evidence type="ECO:0000313" key="1">
    <source>
        <dbReference type="EMBL" id="KIK43516.1"/>
    </source>
</evidence>
<proteinExistence type="predicted"/>
<gene>
    <name evidence="1" type="ORF">CY34DRAFT_708534</name>
</gene>
<reference evidence="2" key="2">
    <citation type="submission" date="2015-01" db="EMBL/GenBank/DDBJ databases">
        <title>Evolutionary Origins and Diversification of the Mycorrhizal Mutualists.</title>
        <authorList>
            <consortium name="DOE Joint Genome Institute"/>
            <consortium name="Mycorrhizal Genomics Consortium"/>
            <person name="Kohler A."/>
            <person name="Kuo A."/>
            <person name="Nagy L.G."/>
            <person name="Floudas D."/>
            <person name="Copeland A."/>
            <person name="Barry K.W."/>
            <person name="Cichocki N."/>
            <person name="Veneault-Fourrey C."/>
            <person name="LaButti K."/>
            <person name="Lindquist E.A."/>
            <person name="Lipzen A."/>
            <person name="Lundell T."/>
            <person name="Morin E."/>
            <person name="Murat C."/>
            <person name="Riley R."/>
            <person name="Ohm R."/>
            <person name="Sun H."/>
            <person name="Tunlid A."/>
            <person name="Henrissat B."/>
            <person name="Grigoriev I.V."/>
            <person name="Hibbett D.S."/>
            <person name="Martin F."/>
        </authorList>
    </citation>
    <scope>NUCLEOTIDE SEQUENCE [LARGE SCALE GENOMIC DNA]</scope>
    <source>
        <strain evidence="2">UH-Slu-Lm8-n1</strain>
    </source>
</reference>
<dbReference type="EMBL" id="KN835211">
    <property type="protein sequence ID" value="KIK43516.1"/>
    <property type="molecule type" value="Genomic_DNA"/>
</dbReference>
<reference evidence="1 2" key="1">
    <citation type="submission" date="2014-04" db="EMBL/GenBank/DDBJ databases">
        <authorList>
            <consortium name="DOE Joint Genome Institute"/>
            <person name="Kuo A."/>
            <person name="Ruytinx J."/>
            <person name="Rineau F."/>
            <person name="Colpaert J."/>
            <person name="Kohler A."/>
            <person name="Nagy L.G."/>
            <person name="Floudas D."/>
            <person name="Copeland A."/>
            <person name="Barry K.W."/>
            <person name="Cichocki N."/>
            <person name="Veneault-Fourrey C."/>
            <person name="LaButti K."/>
            <person name="Lindquist E.A."/>
            <person name="Lipzen A."/>
            <person name="Lundell T."/>
            <person name="Morin E."/>
            <person name="Murat C."/>
            <person name="Sun H."/>
            <person name="Tunlid A."/>
            <person name="Henrissat B."/>
            <person name="Grigoriev I.V."/>
            <person name="Hibbett D.S."/>
            <person name="Martin F."/>
            <person name="Nordberg H.P."/>
            <person name="Cantor M.N."/>
            <person name="Hua S.X."/>
        </authorList>
    </citation>
    <scope>NUCLEOTIDE SEQUENCE [LARGE SCALE GENOMIC DNA]</scope>
    <source>
        <strain evidence="1 2">UH-Slu-Lm8-n1</strain>
    </source>
</reference>
<accession>A0A0D0AP34</accession>
<dbReference type="InParanoid" id="A0A0D0AP34"/>
<name>A0A0D0AP34_9AGAM</name>